<protein>
    <submittedName>
        <fullName evidence="2">Uncharacterized protein</fullName>
    </submittedName>
</protein>
<feature type="chain" id="PRO_5042041400" evidence="1">
    <location>
        <begin position="22"/>
        <end position="436"/>
    </location>
</feature>
<dbReference type="AlphaFoldDB" id="A0AAE3EKF5"/>
<evidence type="ECO:0000313" key="3">
    <source>
        <dbReference type="Proteomes" id="UP001198163"/>
    </source>
</evidence>
<evidence type="ECO:0000256" key="1">
    <source>
        <dbReference type="SAM" id="SignalP"/>
    </source>
</evidence>
<organism evidence="2 3">
    <name type="scientific">Teretinema zuelzerae</name>
    <dbReference type="NCBI Taxonomy" id="156"/>
    <lineage>
        <taxon>Bacteria</taxon>
        <taxon>Pseudomonadati</taxon>
        <taxon>Spirochaetota</taxon>
        <taxon>Spirochaetia</taxon>
        <taxon>Spirochaetales</taxon>
        <taxon>Treponemataceae</taxon>
        <taxon>Teretinema</taxon>
    </lineage>
</organism>
<dbReference type="Proteomes" id="UP001198163">
    <property type="component" value="Unassembled WGS sequence"/>
</dbReference>
<accession>A0AAE3EKF5</accession>
<evidence type="ECO:0000313" key="2">
    <source>
        <dbReference type="EMBL" id="MCD1655891.1"/>
    </source>
</evidence>
<gene>
    <name evidence="2" type="ORF">K7J14_14425</name>
</gene>
<keyword evidence="1" id="KW-0732">Signal</keyword>
<name>A0AAE3EKF5_9SPIR</name>
<dbReference type="RefSeq" id="WP_230757891.1">
    <property type="nucleotide sequence ID" value="NZ_JAINWA010000003.1"/>
</dbReference>
<keyword evidence="3" id="KW-1185">Reference proteome</keyword>
<comment type="caution">
    <text evidence="2">The sequence shown here is derived from an EMBL/GenBank/DDBJ whole genome shotgun (WGS) entry which is preliminary data.</text>
</comment>
<dbReference type="EMBL" id="JAINWA010000003">
    <property type="protein sequence ID" value="MCD1655891.1"/>
    <property type="molecule type" value="Genomic_DNA"/>
</dbReference>
<proteinExistence type="predicted"/>
<feature type="signal peptide" evidence="1">
    <location>
        <begin position="1"/>
        <end position="21"/>
    </location>
</feature>
<reference evidence="2" key="1">
    <citation type="submission" date="2021-08" db="EMBL/GenBank/DDBJ databases">
        <title>Comparative analyses of Brucepasteria parasyntrophica and Teretinema zuelzerae.</title>
        <authorList>
            <person name="Song Y."/>
            <person name="Brune A."/>
        </authorList>
    </citation>
    <scope>NUCLEOTIDE SEQUENCE</scope>
    <source>
        <strain evidence="2">DSM 1903</strain>
    </source>
</reference>
<sequence>MKMAKSLAIAMLAVSAAAGLAAQTASIHGYLDYTNFAVGQEFQKAGDGDYIESDAAAEFGSFYNGRTSLDVAVDAQNFHFETGVCLDASLGTWYGLYNDVDTSASNADDIDTIFYKGNVRVELLNGQARIMTGKFEDATFGYTLAGYALGNMPTGYYAQRDFGQHFTAVEFTPYKVDGLGVMVGLPILPVSGNGVNYAAHNAYPDLLKKFKAGVRYAAPFGVKFVAGYYNEVHLEGTANYSEESLYTEAWLQADMPNLVPGVALNAGYDFRLREDNDAMHHSFTVSGKFSPVNRMTVALEDRLVYNGEHYFMVNEIQLFNQLAAAVSYDLGKSFVAGFNTQFMYAQDANGSTVSNGRLANVYDDNAMVAEWMPFAANVATGTPGTYIGVYGYPYIQKNFQNGYLRTGVEVQYTGFETSTTSSAIGYRVPVAMCFWF</sequence>